<dbReference type="EMBL" id="LAVV01003276">
    <property type="protein sequence ID" value="KNZ62251.1"/>
    <property type="molecule type" value="Genomic_DNA"/>
</dbReference>
<accession>A0A0L6VNA2</accession>
<name>A0A0L6VNA2_9BASI</name>
<dbReference type="Proteomes" id="UP000037035">
    <property type="component" value="Unassembled WGS sequence"/>
</dbReference>
<dbReference type="AlphaFoldDB" id="A0A0L6VNA2"/>
<evidence type="ECO:0000313" key="2">
    <source>
        <dbReference type="Proteomes" id="UP000037035"/>
    </source>
</evidence>
<gene>
    <name evidence="1" type="ORF">VP01_1294g3</name>
</gene>
<sequence>MADAGAAAPNDASRNDGFRQAMLKPALDTTPQLMEENYFICVSTLDARKGIPLATSATKIPYK</sequence>
<reference evidence="1 2" key="1">
    <citation type="submission" date="2015-08" db="EMBL/GenBank/DDBJ databases">
        <title>Next Generation Sequencing and Analysis of the Genome of Puccinia sorghi L Schw, the Causal Agent of Maize Common Rust.</title>
        <authorList>
            <person name="Rochi L."/>
            <person name="Burguener G."/>
            <person name="Darino M."/>
            <person name="Turjanski A."/>
            <person name="Kreff E."/>
            <person name="Dieguez M.J."/>
            <person name="Sacco F."/>
        </authorList>
    </citation>
    <scope>NUCLEOTIDE SEQUENCE [LARGE SCALE GENOMIC DNA]</scope>
    <source>
        <strain evidence="1 2">RO10H11247</strain>
    </source>
</reference>
<keyword evidence="2" id="KW-1185">Reference proteome</keyword>
<organism evidence="1 2">
    <name type="scientific">Puccinia sorghi</name>
    <dbReference type="NCBI Taxonomy" id="27349"/>
    <lineage>
        <taxon>Eukaryota</taxon>
        <taxon>Fungi</taxon>
        <taxon>Dikarya</taxon>
        <taxon>Basidiomycota</taxon>
        <taxon>Pucciniomycotina</taxon>
        <taxon>Pucciniomycetes</taxon>
        <taxon>Pucciniales</taxon>
        <taxon>Pucciniaceae</taxon>
        <taxon>Puccinia</taxon>
    </lineage>
</organism>
<evidence type="ECO:0000313" key="1">
    <source>
        <dbReference type="EMBL" id="KNZ62251.1"/>
    </source>
</evidence>
<dbReference type="VEuPathDB" id="FungiDB:VP01_1294g3"/>
<proteinExistence type="predicted"/>
<comment type="caution">
    <text evidence="1">The sequence shown here is derived from an EMBL/GenBank/DDBJ whole genome shotgun (WGS) entry which is preliminary data.</text>
</comment>
<protein>
    <submittedName>
        <fullName evidence="1">Uncharacterized protein</fullName>
    </submittedName>
</protein>